<accession>A0A8S9QR88</accession>
<organism evidence="1 2">
    <name type="scientific">Brassica cretica</name>
    <name type="common">Mustard</name>
    <dbReference type="NCBI Taxonomy" id="69181"/>
    <lineage>
        <taxon>Eukaryota</taxon>
        <taxon>Viridiplantae</taxon>
        <taxon>Streptophyta</taxon>
        <taxon>Embryophyta</taxon>
        <taxon>Tracheophyta</taxon>
        <taxon>Spermatophyta</taxon>
        <taxon>Magnoliopsida</taxon>
        <taxon>eudicotyledons</taxon>
        <taxon>Gunneridae</taxon>
        <taxon>Pentapetalae</taxon>
        <taxon>rosids</taxon>
        <taxon>malvids</taxon>
        <taxon>Brassicales</taxon>
        <taxon>Brassicaceae</taxon>
        <taxon>Brassiceae</taxon>
        <taxon>Brassica</taxon>
    </lineage>
</organism>
<comment type="caution">
    <text evidence="1">The sequence shown here is derived from an EMBL/GenBank/DDBJ whole genome shotgun (WGS) entry which is preliminary data.</text>
</comment>
<name>A0A8S9QR88_BRACR</name>
<evidence type="ECO:0000313" key="1">
    <source>
        <dbReference type="EMBL" id="KAF3552869.1"/>
    </source>
</evidence>
<gene>
    <name evidence="1" type="ORF">F2Q69_00014223</name>
</gene>
<sequence>MFEILDLYSNTQQFFPFTSFTNLRNGGISFFDVVGEEDTFLKDLVGDMTWSDGGISIPDESDDPQIHPVINQFFPFASFTNLRNGGISFFDVVGEEDTFLKDLAGDMTWSDGGISIPDESDDPQIHPVINQYYPAKKIDNVAGLFKKKIGFREACSKNTVCLEDKLAKMLEQLRV</sequence>
<reference evidence="1" key="1">
    <citation type="submission" date="2019-12" db="EMBL/GenBank/DDBJ databases">
        <title>Genome sequencing and annotation of Brassica cretica.</title>
        <authorList>
            <person name="Studholme D.J."/>
            <person name="Sarris P."/>
        </authorList>
    </citation>
    <scope>NUCLEOTIDE SEQUENCE</scope>
    <source>
        <strain evidence="1">PFS-109/04</strain>
        <tissue evidence="1">Leaf</tissue>
    </source>
</reference>
<protein>
    <submittedName>
        <fullName evidence="1">Uncharacterized protein</fullName>
    </submittedName>
</protein>
<dbReference type="Proteomes" id="UP000712600">
    <property type="component" value="Unassembled WGS sequence"/>
</dbReference>
<evidence type="ECO:0000313" key="2">
    <source>
        <dbReference type="Proteomes" id="UP000712600"/>
    </source>
</evidence>
<dbReference type="EMBL" id="QGKX02000996">
    <property type="protein sequence ID" value="KAF3552869.1"/>
    <property type="molecule type" value="Genomic_DNA"/>
</dbReference>
<proteinExistence type="predicted"/>
<dbReference type="AlphaFoldDB" id="A0A8S9QR88"/>